<reference evidence="2" key="2">
    <citation type="submission" date="2025-08" db="UniProtKB">
        <authorList>
            <consortium name="RefSeq"/>
        </authorList>
    </citation>
    <scope>IDENTIFICATION</scope>
    <source>
        <tissue evidence="2">Leaf</tissue>
    </source>
</reference>
<evidence type="ECO:0000313" key="1">
    <source>
        <dbReference type="Proteomes" id="UP000694864"/>
    </source>
</evidence>
<reference evidence="1" key="1">
    <citation type="journal article" date="2014" name="Nat. Commun.">
        <title>The emerging biofuel crop Camelina sativa retains a highly undifferentiated hexaploid genome structure.</title>
        <authorList>
            <person name="Kagale S."/>
            <person name="Koh C."/>
            <person name="Nixon J."/>
            <person name="Bollina V."/>
            <person name="Clarke W.E."/>
            <person name="Tuteja R."/>
            <person name="Spillane C."/>
            <person name="Robinson S.J."/>
            <person name="Links M.G."/>
            <person name="Clarke C."/>
            <person name="Higgins E.E."/>
            <person name="Huebert T."/>
            <person name="Sharpe A.G."/>
            <person name="Parkin I.A."/>
        </authorList>
    </citation>
    <scope>NUCLEOTIDE SEQUENCE [LARGE SCALE GENOMIC DNA]</scope>
    <source>
        <strain evidence="1">cv. DH55</strain>
    </source>
</reference>
<organism evidence="1 2">
    <name type="scientific">Camelina sativa</name>
    <name type="common">False flax</name>
    <name type="synonym">Myagrum sativum</name>
    <dbReference type="NCBI Taxonomy" id="90675"/>
    <lineage>
        <taxon>Eukaryota</taxon>
        <taxon>Viridiplantae</taxon>
        <taxon>Streptophyta</taxon>
        <taxon>Embryophyta</taxon>
        <taxon>Tracheophyta</taxon>
        <taxon>Spermatophyta</taxon>
        <taxon>Magnoliopsida</taxon>
        <taxon>eudicotyledons</taxon>
        <taxon>Gunneridae</taxon>
        <taxon>Pentapetalae</taxon>
        <taxon>rosids</taxon>
        <taxon>malvids</taxon>
        <taxon>Brassicales</taxon>
        <taxon>Brassicaceae</taxon>
        <taxon>Camelineae</taxon>
        <taxon>Camelina</taxon>
    </lineage>
</organism>
<dbReference type="RefSeq" id="XP_010503413.1">
    <property type="nucleotide sequence ID" value="XM_010505111.2"/>
</dbReference>
<dbReference type="PANTHER" id="PTHR46992">
    <property type="entry name" value="GYF DOMAIN-CONTAINING PROTEIN"/>
    <property type="match status" value="1"/>
</dbReference>
<sequence length="175" mass="19088">MFRYPMGKLLDMYRKQKPDSSLGRIPTEMEEVASITQLNPLAFIAPDADEEASLNGIWKGRIISSEVYTPSEEESSGGENSMVKCRIPDSGETRADSSLVGFVNGDDVSMQNSDSGTSVIRTTIVSLPLPLQFSHIPLVSLSLAALAFSSPEAFLTLSFMDWMVMLKPSLMSSRG</sequence>
<protein>
    <submittedName>
        <fullName evidence="2">Uncharacterized protein LOC104780605</fullName>
    </submittedName>
</protein>
<accession>A0ABM0YMY3</accession>
<name>A0ABM0YMY3_CAMSA</name>
<proteinExistence type="predicted"/>
<dbReference type="GeneID" id="104780605"/>
<dbReference type="Proteomes" id="UP000694864">
    <property type="component" value="Chromosome 4"/>
</dbReference>
<gene>
    <name evidence="2" type="primary">LOC104780605</name>
</gene>
<evidence type="ECO:0000313" key="2">
    <source>
        <dbReference type="RefSeq" id="XP_010503413.1"/>
    </source>
</evidence>
<keyword evidence="1" id="KW-1185">Reference proteome</keyword>
<dbReference type="PANTHER" id="PTHR46992:SF4">
    <property type="entry name" value="GYF DOMAIN-CONTAINING PROTEIN"/>
    <property type="match status" value="1"/>
</dbReference>